<dbReference type="InterPro" id="IPR001872">
    <property type="entry name" value="Peptidase_A8"/>
</dbReference>
<keyword evidence="14" id="KW-1185">Reference proteome</keyword>
<feature type="active site" evidence="9">
    <location>
        <position position="161"/>
    </location>
</feature>
<feature type="transmembrane region" description="Helical" evidence="9">
    <location>
        <begin position="156"/>
        <end position="178"/>
    </location>
</feature>
<evidence type="ECO:0000256" key="12">
    <source>
        <dbReference type="SAM" id="MobiDB-lite"/>
    </source>
</evidence>
<sequence>MPPEAEPSEGTDTTGSTETAPQPKRRVLLLAVIAVLVLAADQVTKAIAVAELEFAEPVRVLGGAVYLQLIRNSGAAFGMASGMTWVLALIACAVVIALIWFAKRLRSPGWAVGLGLILAGAMGNLTDRLFRAPGVLQGHVVDFVSVFAPNGDVWPVFNVADSSLFIGCGLIILLSLLGKDYDGKTIQKKARKS</sequence>
<dbReference type="NCBIfam" id="TIGR00077">
    <property type="entry name" value="lspA"/>
    <property type="match status" value="1"/>
</dbReference>
<feature type="compositionally biased region" description="Low complexity" evidence="12">
    <location>
        <begin position="8"/>
        <end position="19"/>
    </location>
</feature>
<dbReference type="PANTHER" id="PTHR33695:SF1">
    <property type="entry name" value="LIPOPROTEIN SIGNAL PEPTIDASE"/>
    <property type="match status" value="1"/>
</dbReference>
<dbReference type="UniPathway" id="UPA00665"/>
<evidence type="ECO:0000256" key="5">
    <source>
        <dbReference type="ARBA" id="ARBA00022750"/>
    </source>
</evidence>
<keyword evidence="5 9" id="KW-0064">Aspartyl protease</keyword>
<comment type="similarity">
    <text evidence="1 9 11">Belongs to the peptidase A8 family.</text>
</comment>
<evidence type="ECO:0000313" key="14">
    <source>
        <dbReference type="Proteomes" id="UP000250434"/>
    </source>
</evidence>
<dbReference type="HAMAP" id="MF_00161">
    <property type="entry name" value="LspA"/>
    <property type="match status" value="1"/>
</dbReference>
<comment type="pathway">
    <text evidence="9">Protein modification; lipoprotein biosynthesis (signal peptide cleavage).</text>
</comment>
<dbReference type="GO" id="GO:0004190">
    <property type="term" value="F:aspartic-type endopeptidase activity"/>
    <property type="evidence" value="ECO:0007669"/>
    <property type="project" value="UniProtKB-UniRule"/>
</dbReference>
<dbReference type="PRINTS" id="PR00781">
    <property type="entry name" value="LIPOSIGPTASE"/>
</dbReference>
<organism evidence="13 14">
    <name type="scientific">Amycolatopsis albispora</name>
    <dbReference type="NCBI Taxonomy" id="1804986"/>
    <lineage>
        <taxon>Bacteria</taxon>
        <taxon>Bacillati</taxon>
        <taxon>Actinomycetota</taxon>
        <taxon>Actinomycetes</taxon>
        <taxon>Pseudonocardiales</taxon>
        <taxon>Pseudonocardiaceae</taxon>
        <taxon>Amycolatopsis</taxon>
    </lineage>
</organism>
<dbReference type="GO" id="GO:0005886">
    <property type="term" value="C:plasma membrane"/>
    <property type="evidence" value="ECO:0007669"/>
    <property type="project" value="UniProtKB-SubCell"/>
</dbReference>
<comment type="subcellular location">
    <subcellularLocation>
        <location evidence="9">Cell membrane</location>
        <topology evidence="9">Multi-pass membrane protein</topology>
    </subcellularLocation>
</comment>
<evidence type="ECO:0000256" key="10">
    <source>
        <dbReference type="RuleBase" id="RU000594"/>
    </source>
</evidence>
<accession>A0A344LKH6</accession>
<evidence type="ECO:0000256" key="8">
    <source>
        <dbReference type="ARBA" id="ARBA00023136"/>
    </source>
</evidence>
<evidence type="ECO:0000313" key="13">
    <source>
        <dbReference type="EMBL" id="AXB48550.1"/>
    </source>
</evidence>
<dbReference type="PROSITE" id="PS00855">
    <property type="entry name" value="SPASE_II"/>
    <property type="match status" value="1"/>
</dbReference>
<reference evidence="13 14" key="1">
    <citation type="submission" date="2016-04" db="EMBL/GenBank/DDBJ databases">
        <title>Complete genome sequence and analysis of deep-sea sediment isolate, Amycolatopsis sp. WP1.</title>
        <authorList>
            <person name="Wang H."/>
            <person name="Chen S."/>
            <person name="Wu Q."/>
        </authorList>
    </citation>
    <scope>NUCLEOTIDE SEQUENCE [LARGE SCALE GENOMIC DNA]</scope>
    <source>
        <strain evidence="13 14">WP1</strain>
    </source>
</reference>
<keyword evidence="3 9" id="KW-0645">Protease</keyword>
<keyword evidence="7 9" id="KW-1133">Transmembrane helix</keyword>
<evidence type="ECO:0000256" key="4">
    <source>
        <dbReference type="ARBA" id="ARBA00022692"/>
    </source>
</evidence>
<comment type="caution">
    <text evidence="9">Lacks conserved residue(s) required for the propagation of feature annotation.</text>
</comment>
<evidence type="ECO:0000256" key="3">
    <source>
        <dbReference type="ARBA" id="ARBA00022670"/>
    </source>
</evidence>
<evidence type="ECO:0000256" key="6">
    <source>
        <dbReference type="ARBA" id="ARBA00022801"/>
    </source>
</evidence>
<comment type="function">
    <text evidence="9 10">This protein specifically catalyzes the removal of signal peptides from prolipoproteins.</text>
</comment>
<dbReference type="RefSeq" id="WP_113697658.1">
    <property type="nucleotide sequence ID" value="NZ_CP015163.1"/>
</dbReference>
<evidence type="ECO:0000256" key="2">
    <source>
        <dbReference type="ARBA" id="ARBA00022475"/>
    </source>
</evidence>
<feature type="transmembrane region" description="Helical" evidence="9">
    <location>
        <begin position="109"/>
        <end position="126"/>
    </location>
</feature>
<dbReference type="GO" id="GO:0006508">
    <property type="term" value="P:proteolysis"/>
    <property type="evidence" value="ECO:0007669"/>
    <property type="project" value="UniProtKB-KW"/>
</dbReference>
<evidence type="ECO:0000256" key="1">
    <source>
        <dbReference type="ARBA" id="ARBA00006139"/>
    </source>
</evidence>
<keyword evidence="8 9" id="KW-0472">Membrane</keyword>
<evidence type="ECO:0000256" key="9">
    <source>
        <dbReference type="HAMAP-Rule" id="MF_00161"/>
    </source>
</evidence>
<dbReference type="AlphaFoldDB" id="A0A344LKH6"/>
<keyword evidence="2 9" id="KW-1003">Cell membrane</keyword>
<dbReference type="EC" id="3.4.23.36" evidence="9"/>
<gene>
    <name evidence="9" type="primary">lspA</name>
    <name evidence="13" type="ORF">A4R43_16440</name>
</gene>
<proteinExistence type="inferred from homology"/>
<evidence type="ECO:0000256" key="11">
    <source>
        <dbReference type="RuleBase" id="RU004181"/>
    </source>
</evidence>
<feature type="active site" evidence="9">
    <location>
        <position position="142"/>
    </location>
</feature>
<evidence type="ECO:0000256" key="7">
    <source>
        <dbReference type="ARBA" id="ARBA00022989"/>
    </source>
</evidence>
<dbReference type="Proteomes" id="UP000250434">
    <property type="component" value="Chromosome"/>
</dbReference>
<feature type="region of interest" description="Disordered" evidence="12">
    <location>
        <begin position="1"/>
        <end position="21"/>
    </location>
</feature>
<protein>
    <recommendedName>
        <fullName evidence="9">Lipoprotein signal peptidase</fullName>
        <ecNumber evidence="9">3.4.23.36</ecNumber>
    </recommendedName>
    <alternativeName>
        <fullName evidence="9">Prolipoprotein signal peptidase</fullName>
    </alternativeName>
    <alternativeName>
        <fullName evidence="9">Signal peptidase II</fullName>
        <shortName evidence="9">SPase II</shortName>
    </alternativeName>
</protein>
<name>A0A344LKH6_9PSEU</name>
<keyword evidence="6 9" id="KW-0378">Hydrolase</keyword>
<feature type="transmembrane region" description="Helical" evidence="9">
    <location>
        <begin position="82"/>
        <end position="102"/>
    </location>
</feature>
<dbReference type="PANTHER" id="PTHR33695">
    <property type="entry name" value="LIPOPROTEIN SIGNAL PEPTIDASE"/>
    <property type="match status" value="1"/>
</dbReference>
<keyword evidence="4 9" id="KW-0812">Transmembrane</keyword>
<dbReference type="KEGG" id="aab:A4R43_16440"/>
<dbReference type="OrthoDB" id="4308908at2"/>
<comment type="catalytic activity">
    <reaction evidence="9 10">
        <text>Release of signal peptides from bacterial membrane prolipoproteins. Hydrolyzes -Xaa-Yaa-Zaa-|-(S,diacylglyceryl)Cys-, in which Xaa is hydrophobic (preferably Leu), and Yaa (Ala or Ser) and Zaa (Gly or Ala) have small, neutral side chains.</text>
        <dbReference type="EC" id="3.4.23.36"/>
    </reaction>
</comment>
<dbReference type="Pfam" id="PF01252">
    <property type="entry name" value="Peptidase_A8"/>
    <property type="match status" value="1"/>
</dbReference>
<dbReference type="EMBL" id="CP015163">
    <property type="protein sequence ID" value="AXB48550.1"/>
    <property type="molecule type" value="Genomic_DNA"/>
</dbReference>